<name>I7KSX3_9CLOT</name>
<feature type="domain" description="Methyl-accepting transducer" evidence="5">
    <location>
        <begin position="313"/>
        <end position="570"/>
    </location>
</feature>
<keyword evidence="7" id="KW-1185">Reference proteome</keyword>
<evidence type="ECO:0000256" key="1">
    <source>
        <dbReference type="ARBA" id="ARBA00023224"/>
    </source>
</evidence>
<keyword evidence="4" id="KW-0812">Transmembrane</keyword>
<dbReference type="STRING" id="857293.CAAU_0679"/>
<dbReference type="SUPFAM" id="SSF111126">
    <property type="entry name" value="Ligand-binding domain in the NO signalling and Golgi transport"/>
    <property type="match status" value="1"/>
</dbReference>
<dbReference type="GO" id="GO:0020037">
    <property type="term" value="F:heme binding"/>
    <property type="evidence" value="ECO:0007669"/>
    <property type="project" value="InterPro"/>
</dbReference>
<dbReference type="InterPro" id="IPR004089">
    <property type="entry name" value="MCPsignal_dom"/>
</dbReference>
<dbReference type="Pfam" id="PF00015">
    <property type="entry name" value="MCPsignal"/>
    <property type="match status" value="1"/>
</dbReference>
<feature type="coiled-coil region" evidence="3">
    <location>
        <begin position="454"/>
        <end position="481"/>
    </location>
</feature>
<dbReference type="OrthoDB" id="1660488at2"/>
<dbReference type="RefSeq" id="WP_008908039.1">
    <property type="nucleotide sequence ID" value="NZ_CAKP01000029.1"/>
</dbReference>
<evidence type="ECO:0000313" key="6">
    <source>
        <dbReference type="EMBL" id="CCJ32763.1"/>
    </source>
</evidence>
<reference evidence="6 7" key="1">
    <citation type="journal article" date="2011" name="J. Bacteriol.">
        <title>Draft genome sequence of Caloramator australicus strain RC3T, a thermoanaerobe from the Great Artesian Basin of Australia.</title>
        <authorList>
            <person name="Ogg C.D."/>
            <person name="Patel B.K.C."/>
        </authorList>
    </citation>
    <scope>NUCLEOTIDE SEQUENCE [LARGE SCALE GENOMIC DNA]</scope>
    <source>
        <strain evidence="6 7">RC3</strain>
    </source>
</reference>
<sequence length="599" mass="67586">MKGTAVSTWIRTCRKITNNEIVDKSLEFIGFSRDKIFSPLEDVEDEKVYKLISNIAKLSGKSYEALWREIGIDNVLTWSKDYPAFFKHDSLYGFLKSMNDVHRQVTKRITGARPPILDLEAISSREAIFTYRSKRGMFDYFLGLLEGASKYFNEKIEVEQIEKTQDMLKLKLTFQDEIYIKKKYRLNKLFSFGITKNLNVKIALLSFIIYSILNGITIAINKEIAGFISFVYALLSPFIASYLLTKPFDVIKEEIGKINNNDYSEKLDIETTDVFEEIFNLLKMYKTKVRQDFVSFKGMTDEMNTFSGKLSDIAEKMNITSNEISSVVEQVAGAAMMQAQETESSVALLNDNVESIKTVVQIEIQNKDELEDAVEKIEDSFANVSNTVDKLNKILNEFSNVIENSQELQKRAKGITEIVSMVSSIAAQTNLLALNASIEAARAGEAGRGFAVVADEVRKLAEESQRAVNEINENLTKFIEDIDSLVGGIGVQFDELSNESIVLKDAIEKSGVAKDKIVQVAGKMIETSNRLERETESIAEIYGKIESLAAIAEENSASSEEVSANVATYAEEIKKLTHNISEFKRMTEQFKEDIDLYRL</sequence>
<comment type="caution">
    <text evidence="6">The sequence shown here is derived from an EMBL/GenBank/DDBJ whole genome shotgun (WGS) entry which is preliminary data.</text>
</comment>
<dbReference type="InterPro" id="IPR038158">
    <property type="entry name" value="H-NOX_domain_sf"/>
</dbReference>
<dbReference type="Proteomes" id="UP000007652">
    <property type="component" value="Unassembled WGS sequence"/>
</dbReference>
<keyword evidence="4" id="KW-0472">Membrane</keyword>
<evidence type="ECO:0000256" key="2">
    <source>
        <dbReference type="PROSITE-ProRule" id="PRU00284"/>
    </source>
</evidence>
<gene>
    <name evidence="6" type="ORF">CAAU_0679</name>
</gene>
<feature type="transmembrane region" description="Helical" evidence="4">
    <location>
        <begin position="198"/>
        <end position="218"/>
    </location>
</feature>
<evidence type="ECO:0000313" key="7">
    <source>
        <dbReference type="Proteomes" id="UP000007652"/>
    </source>
</evidence>
<dbReference type="SUPFAM" id="SSF58104">
    <property type="entry name" value="Methyl-accepting chemotaxis protein (MCP) signaling domain"/>
    <property type="match status" value="1"/>
</dbReference>
<dbReference type="PANTHER" id="PTHR32089:SF112">
    <property type="entry name" value="LYSOZYME-LIKE PROTEIN-RELATED"/>
    <property type="match status" value="1"/>
</dbReference>
<dbReference type="GO" id="GO:0007165">
    <property type="term" value="P:signal transduction"/>
    <property type="evidence" value="ECO:0007669"/>
    <property type="project" value="UniProtKB-KW"/>
</dbReference>
<feature type="coiled-coil region" evidence="3">
    <location>
        <begin position="360"/>
        <end position="411"/>
    </location>
</feature>
<dbReference type="eggNOG" id="COG0840">
    <property type="taxonomic scope" value="Bacteria"/>
</dbReference>
<protein>
    <submittedName>
        <fullName evidence="6">Methyl-accepting chemotaxis protein</fullName>
    </submittedName>
</protein>
<dbReference type="PANTHER" id="PTHR32089">
    <property type="entry name" value="METHYL-ACCEPTING CHEMOTAXIS PROTEIN MCPB"/>
    <property type="match status" value="1"/>
</dbReference>
<accession>I7KSX3</accession>
<evidence type="ECO:0000259" key="5">
    <source>
        <dbReference type="PROSITE" id="PS50111"/>
    </source>
</evidence>
<dbReference type="InterPro" id="IPR011644">
    <property type="entry name" value="Heme_NO-bd"/>
</dbReference>
<dbReference type="Gene3D" id="1.10.287.950">
    <property type="entry name" value="Methyl-accepting chemotaxis protein"/>
    <property type="match status" value="1"/>
</dbReference>
<feature type="coiled-coil region" evidence="3">
    <location>
        <begin position="566"/>
        <end position="593"/>
    </location>
</feature>
<dbReference type="GO" id="GO:0016020">
    <property type="term" value="C:membrane"/>
    <property type="evidence" value="ECO:0007669"/>
    <property type="project" value="InterPro"/>
</dbReference>
<dbReference type="EMBL" id="CAKP01000029">
    <property type="protein sequence ID" value="CCJ32763.1"/>
    <property type="molecule type" value="Genomic_DNA"/>
</dbReference>
<feature type="transmembrane region" description="Helical" evidence="4">
    <location>
        <begin position="224"/>
        <end position="244"/>
    </location>
</feature>
<dbReference type="SMART" id="SM00283">
    <property type="entry name" value="MA"/>
    <property type="match status" value="1"/>
</dbReference>
<proteinExistence type="predicted"/>
<dbReference type="AlphaFoldDB" id="I7KSX3"/>
<dbReference type="Pfam" id="PF07700">
    <property type="entry name" value="HNOB"/>
    <property type="match status" value="1"/>
</dbReference>
<keyword evidence="1 2" id="KW-0807">Transducer</keyword>
<dbReference type="PROSITE" id="PS50111">
    <property type="entry name" value="CHEMOTAXIS_TRANSDUC_2"/>
    <property type="match status" value="1"/>
</dbReference>
<evidence type="ECO:0000256" key="3">
    <source>
        <dbReference type="SAM" id="Coils"/>
    </source>
</evidence>
<keyword evidence="4" id="KW-1133">Transmembrane helix</keyword>
<keyword evidence="3" id="KW-0175">Coiled coil</keyword>
<dbReference type="Gene3D" id="3.90.1520.10">
    <property type="entry name" value="H-NOX domain"/>
    <property type="match status" value="1"/>
</dbReference>
<evidence type="ECO:0000256" key="4">
    <source>
        <dbReference type="SAM" id="Phobius"/>
    </source>
</evidence>
<organism evidence="6 7">
    <name type="scientific">Caloramator australicus RC3</name>
    <dbReference type="NCBI Taxonomy" id="857293"/>
    <lineage>
        <taxon>Bacteria</taxon>
        <taxon>Bacillati</taxon>
        <taxon>Bacillota</taxon>
        <taxon>Clostridia</taxon>
        <taxon>Eubacteriales</taxon>
        <taxon>Clostridiaceae</taxon>
        <taxon>Caloramator</taxon>
    </lineage>
</organism>
<dbReference type="InterPro" id="IPR024096">
    <property type="entry name" value="NO_sig/Golgi_transp_ligand-bd"/>
</dbReference>